<protein>
    <submittedName>
        <fullName evidence="2">Uncharacterized protein</fullName>
    </submittedName>
</protein>
<reference evidence="2" key="2">
    <citation type="submission" date="2025-09" db="UniProtKB">
        <authorList>
            <consortium name="Ensembl"/>
        </authorList>
    </citation>
    <scope>IDENTIFICATION</scope>
</reference>
<organism evidence="2 3">
    <name type="scientific">Sciurus vulgaris</name>
    <name type="common">Eurasian red squirrel</name>
    <dbReference type="NCBI Taxonomy" id="55149"/>
    <lineage>
        <taxon>Eukaryota</taxon>
        <taxon>Metazoa</taxon>
        <taxon>Chordata</taxon>
        <taxon>Craniata</taxon>
        <taxon>Vertebrata</taxon>
        <taxon>Euteleostomi</taxon>
        <taxon>Mammalia</taxon>
        <taxon>Eutheria</taxon>
        <taxon>Euarchontoglires</taxon>
        <taxon>Glires</taxon>
        <taxon>Rodentia</taxon>
        <taxon>Sciuromorpha</taxon>
        <taxon>Sciuridae</taxon>
        <taxon>Sciurinae</taxon>
        <taxon>Sciurini</taxon>
        <taxon>Sciurus</taxon>
    </lineage>
</organism>
<dbReference type="AlphaFoldDB" id="A0A8D2JL76"/>
<evidence type="ECO:0000313" key="2">
    <source>
        <dbReference type="Ensembl" id="ENSSVLP00005018026.1"/>
    </source>
</evidence>
<accession>A0A8D2JL76</accession>
<feature type="region of interest" description="Disordered" evidence="1">
    <location>
        <begin position="1"/>
        <end position="21"/>
    </location>
</feature>
<reference evidence="2" key="1">
    <citation type="submission" date="2025-08" db="UniProtKB">
        <authorList>
            <consortium name="Ensembl"/>
        </authorList>
    </citation>
    <scope>IDENTIFICATION</scope>
</reference>
<keyword evidence="3" id="KW-1185">Reference proteome</keyword>
<evidence type="ECO:0000313" key="3">
    <source>
        <dbReference type="Proteomes" id="UP000694564"/>
    </source>
</evidence>
<proteinExistence type="predicted"/>
<name>A0A8D2JL76_SCIVU</name>
<dbReference type="OrthoDB" id="8949441at2759"/>
<dbReference type="Proteomes" id="UP000694564">
    <property type="component" value="Chromosome 9"/>
</dbReference>
<evidence type="ECO:0000256" key="1">
    <source>
        <dbReference type="SAM" id="MobiDB-lite"/>
    </source>
</evidence>
<sequence>MGSGRKLCPQSVAMGPGLQPKTLPKEELIKFAKKPMTALQKAKSRCTRRQ</sequence>
<dbReference type="Ensembl" id="ENSSVLT00005020065.1">
    <property type="protein sequence ID" value="ENSSVLP00005018026.1"/>
    <property type="gene ID" value="ENSSVLG00005014482.1"/>
</dbReference>